<proteinExistence type="predicted"/>
<reference evidence="2 3" key="1">
    <citation type="submission" date="2017-12" db="EMBL/GenBank/DDBJ databases">
        <title>Genomic characterization of T5-related Aeromonas hydrophila phages AhSzq-1 and AhSzw-1 and proposal to be two new species.</title>
        <authorList>
            <person name="Chen L."/>
            <person name="Yuan S."/>
            <person name="Ma Y."/>
        </authorList>
    </citation>
    <scope>NUCLEOTIDE SEQUENCE [LARGE SCALE GENOMIC DNA]</scope>
    <source>
        <strain evidence="2">Seawater</strain>
    </source>
</reference>
<dbReference type="Proteomes" id="UP000244741">
    <property type="component" value="Segment"/>
</dbReference>
<organism evidence="2 3">
    <name type="scientific">Aeromonas phage AhSzq-1</name>
    <dbReference type="NCBI Taxonomy" id="2138298"/>
    <lineage>
        <taxon>Viruses</taxon>
        <taxon>Duplodnaviria</taxon>
        <taxon>Heunggongvirae</taxon>
        <taxon>Uroviricota</taxon>
        <taxon>Caudoviricetes</taxon>
        <taxon>Demerecviridae</taxon>
        <taxon>Shenzhenvirus</taxon>
        <taxon>Shenzhenvirus AhSzq1</taxon>
    </lineage>
</organism>
<gene>
    <name evidence="2" type="ORF">AhSzq1_54</name>
</gene>
<dbReference type="InterPro" id="IPR054287">
    <property type="entry name" value="DUF7022"/>
</dbReference>
<sequence>MAKKKPAQVAQTVTKADPKREKTIKNREARLARHLKKHPNDAVAEAAVGKEKPARKTPKNKGSFPKAVVRIVECLPRATGKKDRKTGKPITKNGSGFVSAKFKEGTVLTFGSREPILVETVGKNGRPGLALNPLAVEAWAEYLAQSRKQRKPRGQK</sequence>
<dbReference type="Pfam" id="PF22887">
    <property type="entry name" value="DUF7022"/>
    <property type="match status" value="1"/>
</dbReference>
<keyword evidence="3" id="KW-1185">Reference proteome</keyword>
<accession>A0A2R4ALM8</accession>
<evidence type="ECO:0000256" key="1">
    <source>
        <dbReference type="SAM" id="MobiDB-lite"/>
    </source>
</evidence>
<feature type="region of interest" description="Disordered" evidence="1">
    <location>
        <begin position="35"/>
        <end position="63"/>
    </location>
</feature>
<feature type="region of interest" description="Disordered" evidence="1">
    <location>
        <begin position="1"/>
        <end position="22"/>
    </location>
</feature>
<protein>
    <submittedName>
        <fullName evidence="2">Uncharacterized protein</fullName>
    </submittedName>
</protein>
<evidence type="ECO:0000313" key="3">
    <source>
        <dbReference type="Proteomes" id="UP000244741"/>
    </source>
</evidence>
<dbReference type="EMBL" id="MG676224">
    <property type="protein sequence ID" value="AVR75947.1"/>
    <property type="molecule type" value="Genomic_DNA"/>
</dbReference>
<name>A0A2R4ALM8_9CAUD</name>
<evidence type="ECO:0000313" key="2">
    <source>
        <dbReference type="EMBL" id="AVR75947.1"/>
    </source>
</evidence>